<gene>
    <name evidence="1" type="ORF">F5148DRAFT_1007969</name>
</gene>
<proteinExistence type="predicted"/>
<evidence type="ECO:0000313" key="1">
    <source>
        <dbReference type="EMBL" id="KAI9512536.1"/>
    </source>
</evidence>
<keyword evidence="2" id="KW-1185">Reference proteome</keyword>
<name>A0ACC0UMU1_9AGAM</name>
<dbReference type="EMBL" id="JAGFNK010000008">
    <property type="protein sequence ID" value="KAI9512536.1"/>
    <property type="molecule type" value="Genomic_DNA"/>
</dbReference>
<comment type="caution">
    <text evidence="1">The sequence shown here is derived from an EMBL/GenBank/DDBJ whole genome shotgun (WGS) entry which is preliminary data.</text>
</comment>
<accession>A0ACC0UMU1</accession>
<protein>
    <submittedName>
        <fullName evidence="1">Glycosyltransferase family 8 protein</fullName>
    </submittedName>
</protein>
<evidence type="ECO:0000313" key="2">
    <source>
        <dbReference type="Proteomes" id="UP001207468"/>
    </source>
</evidence>
<organism evidence="1 2">
    <name type="scientific">Russula earlei</name>
    <dbReference type="NCBI Taxonomy" id="71964"/>
    <lineage>
        <taxon>Eukaryota</taxon>
        <taxon>Fungi</taxon>
        <taxon>Dikarya</taxon>
        <taxon>Basidiomycota</taxon>
        <taxon>Agaricomycotina</taxon>
        <taxon>Agaricomycetes</taxon>
        <taxon>Russulales</taxon>
        <taxon>Russulaceae</taxon>
        <taxon>Russula</taxon>
    </lineage>
</organism>
<sequence>MASPYAFVTLLTSDSYLPGALTLAAALKDIHPSPALPPEVDFQTVALVTPETVDIASIRLLRKAFDLVVGVEIIEQDNERGLQLLGRPDLSTVLTKLHIFRLIQYSKIIFLDADVLPIRPLSHLFTLPYEFSAVPDVGWPDIFNSGFMVLSPGEDKFTELITLSKTKGSWDGADQGLLNEWRGSNWNRLSFTYNTTPTAVYTYAPAYERFGSQISAIHFIGANKPWSSIPWRAPGSITAQGTASQPLQVYDYGSLVDRWYAVYDKHYRSQPIIPQAAYASTRYEAVWDQESTLTPSGAPVVPTSSTFNLEDLRRIAIEGFSGVSRTSSPTAGEGSYISLPLEGRLDLMRPRPAPESGRESGPTADGPQAPDTSAGDQLTYTGSSTTTAQLSSLYVSRFPHDRPMSDSGPYDALSAMHLVSDSGAMISPPSGEPWQGGGQPAATTRRQSQLDPTSPFPQDQTRSYYSAGLGRPPSQSYSTWMPSGFDPEHLQGMSGREARDMQGQYTGSQYISHWTDKSFPQSGQVEGTLPVGTYPQGIVGYPHSQRQFISPYEHEHHGHQPPPPQKIVRPKSPPLVAWNPAVEPPPNTAPEYNFPPTTYYPNVWDQSPSHDKSDSSPLQGTTEAHFTIPPPPPIPERLLQEKHYVNVLGERQHGETPSPDRAKIKPVFPWEDKPRLTPGRVFPSTDSPPPGQFLLSAVAPTSPELSPPLRLSPTQSYTSSPSGFPPSFSYSNVWDSVPSIQKYASRLVRPSHNIPPLAPAFDFGESRRRESALFRNYHEAGESSVDGDDEDTGDERVGSPQSKPRPRSGSSGTASQPHFSGKGKKKEYRSQGVQTIPKETRDQSVQVTILTDPSDADRSIKDKGERPPHSREGSGLPSVSLPLGKEQPEFPPSHSALSGPQHSDPATSDLPKLSPLGSPTGLRSPRYASPRGSSTNLAESTPRPFLYKSAQRPSTPQRELQRILPPSISRTLSSDTGSSPSSAGPPVSPEDVRPIRRSGGRVWDPARGVEIFKKGSEEVLTRFLKLGSWEEEKQSQSPA</sequence>
<reference evidence="1" key="1">
    <citation type="submission" date="2021-03" db="EMBL/GenBank/DDBJ databases">
        <title>Evolutionary priming and transition to the ectomycorrhizal habit in an iconic lineage of mushroom-forming fungi: is preadaptation a requirement?</title>
        <authorList>
            <consortium name="DOE Joint Genome Institute"/>
            <person name="Looney B.P."/>
            <person name="Miyauchi S."/>
            <person name="Morin E."/>
            <person name="Drula E."/>
            <person name="Courty P.E."/>
            <person name="Chicoki N."/>
            <person name="Fauchery L."/>
            <person name="Kohler A."/>
            <person name="Kuo A."/>
            <person name="LaButti K."/>
            <person name="Pangilinan J."/>
            <person name="Lipzen A."/>
            <person name="Riley R."/>
            <person name="Andreopoulos W."/>
            <person name="He G."/>
            <person name="Johnson J."/>
            <person name="Barry K.W."/>
            <person name="Grigoriev I.V."/>
            <person name="Nagy L."/>
            <person name="Hibbett D."/>
            <person name="Henrissat B."/>
            <person name="Matheny P.B."/>
            <person name="Labbe J."/>
            <person name="Martin A.F."/>
        </authorList>
    </citation>
    <scope>NUCLEOTIDE SEQUENCE</scope>
    <source>
        <strain evidence="1">BPL698</strain>
    </source>
</reference>
<dbReference type="Proteomes" id="UP001207468">
    <property type="component" value="Unassembled WGS sequence"/>
</dbReference>